<comment type="caution">
    <text evidence="1">The sequence shown here is derived from an EMBL/GenBank/DDBJ whole genome shotgun (WGS) entry which is preliminary data.</text>
</comment>
<accession>A0A848IMU6</accession>
<evidence type="ECO:0000313" key="2">
    <source>
        <dbReference type="Proteomes" id="UP000544134"/>
    </source>
</evidence>
<name>A0A848IMU6_9BURK</name>
<gene>
    <name evidence="1" type="ORF">HHL24_32240</name>
</gene>
<dbReference type="InterPro" id="IPR029061">
    <property type="entry name" value="THDP-binding"/>
</dbReference>
<reference evidence="1 2" key="1">
    <citation type="submission" date="2020-04" db="EMBL/GenBank/DDBJ databases">
        <title>Paraburkholderia sp. RP-4-7 isolated from soil.</title>
        <authorList>
            <person name="Dahal R.H."/>
        </authorList>
    </citation>
    <scope>NUCLEOTIDE SEQUENCE [LARGE SCALE GENOMIC DNA]</scope>
    <source>
        <strain evidence="1 2">RP-4-7</strain>
    </source>
</reference>
<proteinExistence type="predicted"/>
<organism evidence="1 2">
    <name type="scientific">Paraburkholderia polaris</name>
    <dbReference type="NCBI Taxonomy" id="2728848"/>
    <lineage>
        <taxon>Bacteria</taxon>
        <taxon>Pseudomonadati</taxon>
        <taxon>Pseudomonadota</taxon>
        <taxon>Betaproteobacteria</taxon>
        <taxon>Burkholderiales</taxon>
        <taxon>Burkholderiaceae</taxon>
        <taxon>Paraburkholderia</taxon>
    </lineage>
</organism>
<protein>
    <submittedName>
        <fullName evidence="1">Uncharacterized protein</fullName>
    </submittedName>
</protein>
<dbReference type="EMBL" id="JABBGJ010000041">
    <property type="protein sequence ID" value="NMM02580.1"/>
    <property type="molecule type" value="Genomic_DNA"/>
</dbReference>
<dbReference type="Proteomes" id="UP000544134">
    <property type="component" value="Unassembled WGS sequence"/>
</dbReference>
<sequence length="36" mass="3911">MLPGDLSSACQIDLPVKVVVFNNTSLGFDLVSTRSW</sequence>
<dbReference type="AlphaFoldDB" id="A0A848IMU6"/>
<evidence type="ECO:0000313" key="1">
    <source>
        <dbReference type="EMBL" id="NMM02580.1"/>
    </source>
</evidence>
<dbReference type="SUPFAM" id="SSF52518">
    <property type="entry name" value="Thiamin diphosphate-binding fold (THDP-binding)"/>
    <property type="match status" value="1"/>
</dbReference>
<keyword evidence="2" id="KW-1185">Reference proteome</keyword>